<dbReference type="GO" id="GO:0003677">
    <property type="term" value="F:DNA binding"/>
    <property type="evidence" value="ECO:0007669"/>
    <property type="project" value="UniProtKB-KW"/>
</dbReference>
<dbReference type="InterPro" id="IPR013249">
    <property type="entry name" value="RNA_pol_sigma70_r4_t2"/>
</dbReference>
<organism evidence="8 9">
    <name type="scientific">Gracilibacillus kekensis</name>
    <dbReference type="NCBI Taxonomy" id="1027249"/>
    <lineage>
        <taxon>Bacteria</taxon>
        <taxon>Bacillati</taxon>
        <taxon>Bacillota</taxon>
        <taxon>Bacilli</taxon>
        <taxon>Bacillales</taxon>
        <taxon>Bacillaceae</taxon>
        <taxon>Gracilibacillus</taxon>
    </lineage>
</organism>
<feature type="domain" description="RNA polymerase sigma factor 70 region 4 type 2" evidence="7">
    <location>
        <begin position="99"/>
        <end position="150"/>
    </location>
</feature>
<dbReference type="InterPro" id="IPR013325">
    <property type="entry name" value="RNA_pol_sigma_r2"/>
</dbReference>
<dbReference type="InterPro" id="IPR007627">
    <property type="entry name" value="RNA_pol_sigma70_r2"/>
</dbReference>
<dbReference type="AlphaFoldDB" id="A0A1M7PMQ3"/>
<dbReference type="NCBIfam" id="TIGR02937">
    <property type="entry name" value="sigma70-ECF"/>
    <property type="match status" value="1"/>
</dbReference>
<dbReference type="OrthoDB" id="9784272at2"/>
<gene>
    <name evidence="8" type="ORF">SAMN05216179_2351</name>
</gene>
<dbReference type="Proteomes" id="UP000184184">
    <property type="component" value="Unassembled WGS sequence"/>
</dbReference>
<evidence type="ECO:0000256" key="2">
    <source>
        <dbReference type="ARBA" id="ARBA00023015"/>
    </source>
</evidence>
<reference evidence="8 9" key="1">
    <citation type="submission" date="2016-11" db="EMBL/GenBank/DDBJ databases">
        <authorList>
            <person name="Jaros S."/>
            <person name="Januszkiewicz K."/>
            <person name="Wedrychowicz H."/>
        </authorList>
    </citation>
    <scope>NUCLEOTIDE SEQUENCE [LARGE SCALE GENOMIC DNA]</scope>
    <source>
        <strain evidence="8 9">CGMCC 1.10681</strain>
    </source>
</reference>
<dbReference type="Gene3D" id="1.10.1740.10">
    <property type="match status" value="1"/>
</dbReference>
<keyword evidence="5" id="KW-0804">Transcription</keyword>
<dbReference type="GO" id="GO:0006352">
    <property type="term" value="P:DNA-templated transcription initiation"/>
    <property type="evidence" value="ECO:0007669"/>
    <property type="project" value="InterPro"/>
</dbReference>
<keyword evidence="2" id="KW-0805">Transcription regulation</keyword>
<sequence length="160" mass="19564">MLIERYKHHVFKVTLSVVHNEKDAEDLAQEAFIKMIDALSTYQSQGFKTWISRIALHKAIDYKRKKQRQKEELTAFDQDYQWSTGNHVEKEVLEKEKIMRVRDSLEQIPEKLRLVVHYYYLKGYSYKQISEKLMLEESTVKMRLYRARNWMKQHWKEEDF</sequence>
<evidence type="ECO:0000313" key="9">
    <source>
        <dbReference type="Proteomes" id="UP000184184"/>
    </source>
</evidence>
<evidence type="ECO:0000259" key="6">
    <source>
        <dbReference type="Pfam" id="PF04542"/>
    </source>
</evidence>
<dbReference type="SUPFAM" id="SSF88659">
    <property type="entry name" value="Sigma3 and sigma4 domains of RNA polymerase sigma factors"/>
    <property type="match status" value="1"/>
</dbReference>
<name>A0A1M7PMQ3_9BACI</name>
<feature type="domain" description="RNA polymerase sigma-70 region 2" evidence="6">
    <location>
        <begin position="2"/>
        <end position="68"/>
    </location>
</feature>
<keyword evidence="9" id="KW-1185">Reference proteome</keyword>
<protein>
    <submittedName>
        <fullName evidence="8">RNA polymerase sigma factor, sigma-70 family</fullName>
    </submittedName>
</protein>
<evidence type="ECO:0000256" key="1">
    <source>
        <dbReference type="ARBA" id="ARBA00010641"/>
    </source>
</evidence>
<dbReference type="GO" id="GO:0016987">
    <property type="term" value="F:sigma factor activity"/>
    <property type="evidence" value="ECO:0007669"/>
    <property type="project" value="UniProtKB-KW"/>
</dbReference>
<comment type="similarity">
    <text evidence="1">Belongs to the sigma-70 factor family. ECF subfamily.</text>
</comment>
<keyword evidence="3" id="KW-0731">Sigma factor</keyword>
<dbReference type="InterPro" id="IPR014284">
    <property type="entry name" value="RNA_pol_sigma-70_dom"/>
</dbReference>
<dbReference type="PANTHER" id="PTHR43133">
    <property type="entry name" value="RNA POLYMERASE ECF-TYPE SIGMA FACTO"/>
    <property type="match status" value="1"/>
</dbReference>
<evidence type="ECO:0000259" key="7">
    <source>
        <dbReference type="Pfam" id="PF08281"/>
    </source>
</evidence>
<dbReference type="Pfam" id="PF04542">
    <property type="entry name" value="Sigma70_r2"/>
    <property type="match status" value="1"/>
</dbReference>
<dbReference type="InterPro" id="IPR036388">
    <property type="entry name" value="WH-like_DNA-bd_sf"/>
</dbReference>
<dbReference type="InterPro" id="IPR039425">
    <property type="entry name" value="RNA_pol_sigma-70-like"/>
</dbReference>
<dbReference type="InterPro" id="IPR013324">
    <property type="entry name" value="RNA_pol_sigma_r3/r4-like"/>
</dbReference>
<dbReference type="STRING" id="1027249.SAMN05216179_2351"/>
<evidence type="ECO:0000313" key="8">
    <source>
        <dbReference type="EMBL" id="SHN18481.1"/>
    </source>
</evidence>
<dbReference type="CDD" id="cd06171">
    <property type="entry name" value="Sigma70_r4"/>
    <property type="match status" value="1"/>
</dbReference>
<dbReference type="PANTHER" id="PTHR43133:SF8">
    <property type="entry name" value="RNA POLYMERASE SIGMA FACTOR HI_1459-RELATED"/>
    <property type="match status" value="1"/>
</dbReference>
<proteinExistence type="inferred from homology"/>
<dbReference type="Gene3D" id="1.10.10.10">
    <property type="entry name" value="Winged helix-like DNA-binding domain superfamily/Winged helix DNA-binding domain"/>
    <property type="match status" value="1"/>
</dbReference>
<evidence type="ECO:0000256" key="4">
    <source>
        <dbReference type="ARBA" id="ARBA00023125"/>
    </source>
</evidence>
<evidence type="ECO:0000256" key="3">
    <source>
        <dbReference type="ARBA" id="ARBA00023082"/>
    </source>
</evidence>
<dbReference type="SUPFAM" id="SSF88946">
    <property type="entry name" value="Sigma2 domain of RNA polymerase sigma factors"/>
    <property type="match status" value="1"/>
</dbReference>
<dbReference type="Pfam" id="PF08281">
    <property type="entry name" value="Sigma70_r4_2"/>
    <property type="match status" value="1"/>
</dbReference>
<evidence type="ECO:0000256" key="5">
    <source>
        <dbReference type="ARBA" id="ARBA00023163"/>
    </source>
</evidence>
<accession>A0A1M7PMQ3</accession>
<dbReference type="EMBL" id="FRCZ01000004">
    <property type="protein sequence ID" value="SHN18481.1"/>
    <property type="molecule type" value="Genomic_DNA"/>
</dbReference>
<keyword evidence="4" id="KW-0238">DNA-binding</keyword>